<organism evidence="2 3">
    <name type="scientific">Pokkaliibacter plantistimulans</name>
    <dbReference type="NCBI Taxonomy" id="1635171"/>
    <lineage>
        <taxon>Bacteria</taxon>
        <taxon>Pseudomonadati</taxon>
        <taxon>Pseudomonadota</taxon>
        <taxon>Gammaproteobacteria</taxon>
        <taxon>Oceanospirillales</taxon>
        <taxon>Balneatrichaceae</taxon>
        <taxon>Pokkaliibacter</taxon>
    </lineage>
</organism>
<sequence>MRSFSDDWPVTQLCELFELPTSTYYDRQKRATLPDIQRMNERAQVRALFAASQGSAGARTVMKQLAMQGVAMGRYKVTRLMAEAGLMSRQPGKHRYKQARQAHAVVPNRLDRAFDTVQPNQVWCGDITYIWTGEQWSYLAVVMDLYARRVVGWAMSATVDTTLTLRALEMAYRLRGRPQGVMFHSDQGCQYSSLEYRQRLWRYRMVQSMSRRGNCWDNAPMERLFRSVKSEWVPKCGYTSLDQAIKDIGDYLMSYYNEQRPHCHNGGLTPVMREKEAKKLSGNS</sequence>
<dbReference type="Pfam" id="PF00665">
    <property type="entry name" value="rve"/>
    <property type="match status" value="1"/>
</dbReference>
<name>A0ABX5LV80_9GAMM</name>
<keyword evidence="3" id="KW-1185">Reference proteome</keyword>
<dbReference type="Pfam" id="PF13276">
    <property type="entry name" value="HTH_21"/>
    <property type="match status" value="1"/>
</dbReference>
<dbReference type="PANTHER" id="PTHR46889:SF4">
    <property type="entry name" value="TRANSPOSASE INSO FOR INSERTION SEQUENCE ELEMENT IS911B-RELATED"/>
    <property type="match status" value="1"/>
</dbReference>
<dbReference type="InterPro" id="IPR025948">
    <property type="entry name" value="HTH-like_dom"/>
</dbReference>
<dbReference type="PANTHER" id="PTHR46889">
    <property type="entry name" value="TRANSPOSASE INSF FOR INSERTION SEQUENCE IS3B-RELATED"/>
    <property type="match status" value="1"/>
</dbReference>
<evidence type="ECO:0000313" key="3">
    <source>
        <dbReference type="Proteomes" id="UP000248090"/>
    </source>
</evidence>
<accession>A0ABX5LV80</accession>
<dbReference type="EMBL" id="LAPT01000085">
    <property type="protein sequence ID" value="PXF30122.1"/>
    <property type="molecule type" value="Genomic_DNA"/>
</dbReference>
<evidence type="ECO:0000313" key="2">
    <source>
        <dbReference type="EMBL" id="PXF30122.1"/>
    </source>
</evidence>
<dbReference type="InterPro" id="IPR050900">
    <property type="entry name" value="Transposase_IS3/IS150/IS904"/>
</dbReference>
<dbReference type="Gene3D" id="3.30.420.10">
    <property type="entry name" value="Ribonuclease H-like superfamily/Ribonuclease H"/>
    <property type="match status" value="1"/>
</dbReference>
<dbReference type="Proteomes" id="UP000248090">
    <property type="component" value="Unassembled WGS sequence"/>
</dbReference>
<dbReference type="Pfam" id="PF13333">
    <property type="entry name" value="rve_2"/>
    <property type="match status" value="1"/>
</dbReference>
<dbReference type="SUPFAM" id="SSF53098">
    <property type="entry name" value="Ribonuclease H-like"/>
    <property type="match status" value="1"/>
</dbReference>
<dbReference type="InterPro" id="IPR001584">
    <property type="entry name" value="Integrase_cat-core"/>
</dbReference>
<protein>
    <submittedName>
        <fullName evidence="2">Transposase</fullName>
    </submittedName>
</protein>
<dbReference type="PROSITE" id="PS50994">
    <property type="entry name" value="INTEGRASE"/>
    <property type="match status" value="1"/>
</dbReference>
<dbReference type="NCBIfam" id="NF033516">
    <property type="entry name" value="transpos_IS3"/>
    <property type="match status" value="1"/>
</dbReference>
<evidence type="ECO:0000259" key="1">
    <source>
        <dbReference type="PROSITE" id="PS50994"/>
    </source>
</evidence>
<feature type="domain" description="Integrase catalytic" evidence="1">
    <location>
        <begin position="115"/>
        <end position="278"/>
    </location>
</feature>
<dbReference type="InterPro" id="IPR012337">
    <property type="entry name" value="RNaseH-like_sf"/>
</dbReference>
<proteinExistence type="predicted"/>
<reference evidence="2 3" key="1">
    <citation type="submission" date="2015-03" db="EMBL/GenBank/DDBJ databases">
        <authorList>
            <person name="Krishnan R."/>
            <person name="Midha S."/>
            <person name="Patil P.B."/>
            <person name="Rameshkumar N."/>
        </authorList>
    </citation>
    <scope>NUCLEOTIDE SEQUENCE [LARGE SCALE GENOMIC DNA]</scope>
    <source>
        <strain evidence="2 3">L1E11</strain>
    </source>
</reference>
<dbReference type="RefSeq" id="WP_412053310.1">
    <property type="nucleotide sequence ID" value="NZ_CP177354.1"/>
</dbReference>
<gene>
    <name evidence="2" type="ORF">WH50_17005</name>
</gene>
<comment type="caution">
    <text evidence="2">The sequence shown here is derived from an EMBL/GenBank/DDBJ whole genome shotgun (WGS) entry which is preliminary data.</text>
</comment>
<dbReference type="InterPro" id="IPR048020">
    <property type="entry name" value="Transpos_IS3"/>
</dbReference>
<dbReference type="InterPro" id="IPR036397">
    <property type="entry name" value="RNaseH_sf"/>
</dbReference>